<evidence type="ECO:0000259" key="1">
    <source>
        <dbReference type="PROSITE" id="PS51201"/>
    </source>
</evidence>
<dbReference type="Proteomes" id="UP000231693">
    <property type="component" value="Unassembled WGS sequence"/>
</dbReference>
<evidence type="ECO:0000313" key="3">
    <source>
        <dbReference type="EMBL" id="PJJ77793.1"/>
    </source>
</evidence>
<sequence>MVSSSRSPWFGQRPPQRLAEADSVVVIGLGRFGTSLALELMDTGIDVLGIDVDEERVQSLNGRLTHVVRADATKEEVLRQLAVHEYDRAVVGIGTHIESSILVTSRLLRFGDVTVWAKAISTPHGEILEQLGVPHIIYPEHDMGRRVAHLVRGAILDYVEFEDGFVMIKTNPPAAYVGVPLGGSDLRPKHDVTIVAVRPEGGRWSYASNTTVLAETDRIIVAGDVDKAEAFSRMR</sequence>
<comment type="caution">
    <text evidence="3">The sequence shown here is derived from an EMBL/GenBank/DDBJ whole genome shotgun (WGS) entry which is preliminary data.</text>
</comment>
<dbReference type="InterPro" id="IPR003148">
    <property type="entry name" value="RCK_N"/>
</dbReference>
<dbReference type="Gene3D" id="3.40.50.720">
    <property type="entry name" value="NAD(P)-binding Rossmann-like Domain"/>
    <property type="match status" value="1"/>
</dbReference>
<feature type="domain" description="RCK N-terminal" evidence="1">
    <location>
        <begin position="21"/>
        <end position="137"/>
    </location>
</feature>
<name>A0A2M9D137_9CELL</name>
<dbReference type="InterPro" id="IPR006037">
    <property type="entry name" value="RCK_C"/>
</dbReference>
<evidence type="ECO:0000313" key="4">
    <source>
        <dbReference type="Proteomes" id="UP000231693"/>
    </source>
</evidence>
<dbReference type="Pfam" id="PF02080">
    <property type="entry name" value="TrkA_C"/>
    <property type="match status" value="1"/>
</dbReference>
<feature type="domain" description="RCK C-terminal" evidence="2">
    <location>
        <begin position="153"/>
        <end position="235"/>
    </location>
</feature>
<reference evidence="3 4" key="1">
    <citation type="submission" date="2017-11" db="EMBL/GenBank/DDBJ databases">
        <title>Genomic Encyclopedia of Archaeal and Bacterial Type Strains, Phase II (KMG-II): From Individual Species to Whole Genera.</title>
        <authorList>
            <person name="Goeker M."/>
        </authorList>
    </citation>
    <scope>NUCLEOTIDE SEQUENCE [LARGE SCALE GENOMIC DNA]</scope>
    <source>
        <strain evidence="3 4">DSM 25478</strain>
    </source>
</reference>
<dbReference type="SUPFAM" id="SSF116726">
    <property type="entry name" value="TrkA C-terminal domain-like"/>
    <property type="match status" value="1"/>
</dbReference>
<dbReference type="RefSeq" id="WP_100422111.1">
    <property type="nucleotide sequence ID" value="NZ_BOOX01000010.1"/>
</dbReference>
<dbReference type="AlphaFoldDB" id="A0A2M9D137"/>
<dbReference type="PANTHER" id="PTHR43833:SF7">
    <property type="entry name" value="KTR SYSTEM POTASSIUM UPTAKE PROTEIN C"/>
    <property type="match status" value="1"/>
</dbReference>
<dbReference type="Gene3D" id="3.30.70.1450">
    <property type="entry name" value="Regulator of K+ conductance, C-terminal domain"/>
    <property type="match status" value="1"/>
</dbReference>
<dbReference type="InterPro" id="IPR050721">
    <property type="entry name" value="Trk_Ktr_HKT_K-transport"/>
</dbReference>
<accession>A0A2M9D137</accession>
<dbReference type="EMBL" id="PGFE01000001">
    <property type="protein sequence ID" value="PJJ77793.1"/>
    <property type="molecule type" value="Genomic_DNA"/>
</dbReference>
<dbReference type="PROSITE" id="PS51202">
    <property type="entry name" value="RCK_C"/>
    <property type="match status" value="1"/>
</dbReference>
<proteinExistence type="predicted"/>
<dbReference type="PROSITE" id="PS51201">
    <property type="entry name" value="RCK_N"/>
    <property type="match status" value="1"/>
</dbReference>
<dbReference type="InterPro" id="IPR036721">
    <property type="entry name" value="RCK_C_sf"/>
</dbReference>
<dbReference type="InterPro" id="IPR036291">
    <property type="entry name" value="NAD(P)-bd_dom_sf"/>
</dbReference>
<evidence type="ECO:0000259" key="2">
    <source>
        <dbReference type="PROSITE" id="PS51202"/>
    </source>
</evidence>
<dbReference type="PANTHER" id="PTHR43833">
    <property type="entry name" value="POTASSIUM CHANNEL PROTEIN 2-RELATED-RELATED"/>
    <property type="match status" value="1"/>
</dbReference>
<dbReference type="GO" id="GO:0006813">
    <property type="term" value="P:potassium ion transport"/>
    <property type="evidence" value="ECO:0007669"/>
    <property type="project" value="InterPro"/>
</dbReference>
<protein>
    <submittedName>
        <fullName evidence="3">Trk system potassium uptake protein TrkA</fullName>
    </submittedName>
</protein>
<dbReference type="OrthoDB" id="9776294at2"/>
<keyword evidence="4" id="KW-1185">Reference proteome</keyword>
<gene>
    <name evidence="3" type="ORF">CLV28_1019</name>
</gene>
<dbReference type="Pfam" id="PF02254">
    <property type="entry name" value="TrkA_N"/>
    <property type="match status" value="1"/>
</dbReference>
<dbReference type="SUPFAM" id="SSF51735">
    <property type="entry name" value="NAD(P)-binding Rossmann-fold domains"/>
    <property type="match status" value="1"/>
</dbReference>
<dbReference type="GO" id="GO:0008324">
    <property type="term" value="F:monoatomic cation transmembrane transporter activity"/>
    <property type="evidence" value="ECO:0007669"/>
    <property type="project" value="InterPro"/>
</dbReference>
<organism evidence="3 4">
    <name type="scientific">Sediminihabitans luteus</name>
    <dbReference type="NCBI Taxonomy" id="1138585"/>
    <lineage>
        <taxon>Bacteria</taxon>
        <taxon>Bacillati</taxon>
        <taxon>Actinomycetota</taxon>
        <taxon>Actinomycetes</taxon>
        <taxon>Micrococcales</taxon>
        <taxon>Cellulomonadaceae</taxon>
        <taxon>Sediminihabitans</taxon>
    </lineage>
</organism>